<dbReference type="InterPro" id="IPR032585">
    <property type="entry name" value="DUF4912"/>
</dbReference>
<evidence type="ECO:0000313" key="1">
    <source>
        <dbReference type="EMBL" id="MBP3951250.1"/>
    </source>
</evidence>
<organism evidence="1 2">
    <name type="scientific">Halalkalibacter suaedae</name>
    <dbReference type="NCBI Taxonomy" id="2822140"/>
    <lineage>
        <taxon>Bacteria</taxon>
        <taxon>Bacillati</taxon>
        <taxon>Bacillota</taxon>
        <taxon>Bacilli</taxon>
        <taxon>Bacillales</taxon>
        <taxon>Bacillaceae</taxon>
        <taxon>Halalkalibacter</taxon>
    </lineage>
</organism>
<dbReference type="RefSeq" id="WP_210596941.1">
    <property type="nucleotide sequence ID" value="NZ_JAGKSQ010000003.1"/>
</dbReference>
<reference evidence="1" key="1">
    <citation type="submission" date="2021-03" db="EMBL/GenBank/DDBJ databases">
        <title>Bacillus suaedae sp. nov., isolated from Suaeda aralocaspica.</title>
        <authorList>
            <person name="Lei R.F.R."/>
        </authorList>
    </citation>
    <scope>NUCLEOTIDE SEQUENCE</scope>
    <source>
        <strain evidence="1">YZJH907-2</strain>
    </source>
</reference>
<dbReference type="Pfam" id="PF16258">
    <property type="entry name" value="DUF4912"/>
    <property type="match status" value="1"/>
</dbReference>
<keyword evidence="2" id="KW-1185">Reference proteome</keyword>
<comment type="caution">
    <text evidence="1">The sequence shown here is derived from an EMBL/GenBank/DDBJ whole genome shotgun (WGS) entry which is preliminary data.</text>
</comment>
<name>A0A941AN48_9BACI</name>
<evidence type="ECO:0000313" key="2">
    <source>
        <dbReference type="Proteomes" id="UP000678228"/>
    </source>
</evidence>
<dbReference type="EMBL" id="JAGKSQ010000003">
    <property type="protein sequence ID" value="MBP3951250.1"/>
    <property type="molecule type" value="Genomic_DNA"/>
</dbReference>
<sequence length="207" mass="24583">MIEQILPLREQGYSFRKIARELDTTVGKVQYCFRKYEETKDIQKNDNSIENPPTVYREDECTIIAQSPTVIYAYWDISFDLEKMVEHQCRTPWAKLKKVLRVYDVTMILFNGHNAHRYFDIGLPEMTNNWFVRDLEPNCTYVVDVGVESKQGTFLSLLRSNPIDTPRQIGEDNHYHVDAVMNWKNGHVDEPQWLEHFSTYSYYEKLK</sequence>
<gene>
    <name evidence="1" type="ORF">J7W16_08880</name>
</gene>
<accession>A0A941AN48</accession>
<dbReference type="Proteomes" id="UP000678228">
    <property type="component" value="Unassembled WGS sequence"/>
</dbReference>
<proteinExistence type="predicted"/>
<protein>
    <submittedName>
        <fullName evidence="1">DUF4912 domain-containing protein</fullName>
    </submittedName>
</protein>
<dbReference type="AlphaFoldDB" id="A0A941AN48"/>